<evidence type="ECO:0000256" key="1">
    <source>
        <dbReference type="ARBA" id="ARBA00022737"/>
    </source>
</evidence>
<dbReference type="InterPro" id="IPR036770">
    <property type="entry name" value="Ankyrin_rpt-contain_sf"/>
</dbReference>
<keyword evidence="1" id="KW-0677">Repeat</keyword>
<dbReference type="SUPFAM" id="SSF48403">
    <property type="entry name" value="Ankyrin repeat"/>
    <property type="match status" value="1"/>
</dbReference>
<evidence type="ECO:0000313" key="5">
    <source>
        <dbReference type="EMBL" id="CAE6917371.1"/>
    </source>
</evidence>
<evidence type="ECO:0000256" key="3">
    <source>
        <dbReference type="PROSITE-ProRule" id="PRU00023"/>
    </source>
</evidence>
<protein>
    <submittedName>
        <fullName evidence="5">ANK2 protein</fullName>
    </submittedName>
</protein>
<dbReference type="PANTHER" id="PTHR24203:SF45">
    <property type="entry name" value="ANKYRIN REPEAT DOMAIN 6"/>
    <property type="match status" value="1"/>
</dbReference>
<name>A0A812GB57_9DINO</name>
<dbReference type="OrthoDB" id="415429at2759"/>
<dbReference type="Gene3D" id="1.25.40.20">
    <property type="entry name" value="Ankyrin repeat-containing domain"/>
    <property type="match status" value="1"/>
</dbReference>
<dbReference type="SMART" id="SM00248">
    <property type="entry name" value="ANK"/>
    <property type="match status" value="3"/>
</dbReference>
<evidence type="ECO:0000256" key="4">
    <source>
        <dbReference type="SAM" id="Phobius"/>
    </source>
</evidence>
<organism evidence="5 6">
    <name type="scientific">Symbiodinium natans</name>
    <dbReference type="NCBI Taxonomy" id="878477"/>
    <lineage>
        <taxon>Eukaryota</taxon>
        <taxon>Sar</taxon>
        <taxon>Alveolata</taxon>
        <taxon>Dinophyceae</taxon>
        <taxon>Suessiales</taxon>
        <taxon>Symbiodiniaceae</taxon>
        <taxon>Symbiodinium</taxon>
    </lineage>
</organism>
<dbReference type="EMBL" id="CAJNDS010000014">
    <property type="protein sequence ID" value="CAE6917371.1"/>
    <property type="molecule type" value="Genomic_DNA"/>
</dbReference>
<dbReference type="PROSITE" id="PS50088">
    <property type="entry name" value="ANK_REPEAT"/>
    <property type="match status" value="1"/>
</dbReference>
<dbReference type="AlphaFoldDB" id="A0A812GB57"/>
<keyword evidence="4" id="KW-1133">Transmembrane helix</keyword>
<keyword evidence="6" id="KW-1185">Reference proteome</keyword>
<feature type="transmembrane region" description="Helical" evidence="4">
    <location>
        <begin position="544"/>
        <end position="567"/>
    </location>
</feature>
<keyword evidence="4" id="KW-0812">Transmembrane</keyword>
<accession>A0A812GB57</accession>
<reference evidence="5" key="1">
    <citation type="submission" date="2021-02" db="EMBL/GenBank/DDBJ databases">
        <authorList>
            <person name="Dougan E. K."/>
            <person name="Rhodes N."/>
            <person name="Thang M."/>
            <person name="Chan C."/>
        </authorList>
    </citation>
    <scope>NUCLEOTIDE SEQUENCE</scope>
</reference>
<dbReference type="PANTHER" id="PTHR24203">
    <property type="entry name" value="ANKYRIN REPEAT FAMILY PROTEIN"/>
    <property type="match status" value="1"/>
</dbReference>
<proteinExistence type="predicted"/>
<keyword evidence="2 3" id="KW-0040">ANK repeat</keyword>
<dbReference type="Pfam" id="PF00023">
    <property type="entry name" value="Ank"/>
    <property type="match status" value="1"/>
</dbReference>
<keyword evidence="4" id="KW-0472">Membrane</keyword>
<evidence type="ECO:0000256" key="2">
    <source>
        <dbReference type="ARBA" id="ARBA00023043"/>
    </source>
</evidence>
<dbReference type="PROSITE" id="PS50297">
    <property type="entry name" value="ANK_REP_REGION"/>
    <property type="match status" value="1"/>
</dbReference>
<dbReference type="Proteomes" id="UP000604046">
    <property type="component" value="Unassembled WGS sequence"/>
</dbReference>
<feature type="repeat" description="ANK" evidence="3">
    <location>
        <begin position="408"/>
        <end position="440"/>
    </location>
</feature>
<sequence length="596" mass="66809">MSECLRFLTDHVKDIDKEGLVCGSATCCRFCCAKLSKATCWLLRLPACHSWRDQLCVGRGAARGCACQRELLRFELMACCGSRTSPTPLELYAQSLPHEAEAPPMLFPMYTVTANVLLQMTSVEPHEKLKARGELCIFSHSMGKAAFVSHQWVSAYHPDPDFKQMKVLQDVVKRLLSSDGSISVDITTETLVRTAKPLRMQEFQAQALFFWYDYFSCPQLERRHGFGADDEDSSKQADAINSIPAYVTNCHFFLALCPVIDCFEENKVLSPLTWSRRGWCRVERIGRELSRESTWVLIQSSTFMEVVGTLNSFPAGMVGEGNFTVREDKQKLGPVMRQMIVQKLQQSLRSGDLPGFRRYFNLNGVYLRELQVEPVGGFLPSCESRAGNVVAEFLHQNGFRRIGEVDSAGWRPLHYAALGGNAEVLQGMLEQRANVNWRTSKDVPAMGSPPWMSALDIASGAKHYQAARLLIEARAHLEGGLLPSLMVATFPNDAEIIRLLCDAGSNPLHRNLIGNTAYLAAAGHWVQGVLHASIVEVLPHCNSWTIFLVCIHICIYIYIYIYIYICYPPPPPPPPPMDLPISFVFIHEFRGLSHMV</sequence>
<evidence type="ECO:0000313" key="6">
    <source>
        <dbReference type="Proteomes" id="UP000604046"/>
    </source>
</evidence>
<dbReference type="InterPro" id="IPR002110">
    <property type="entry name" value="Ankyrin_rpt"/>
</dbReference>
<gene>
    <name evidence="5" type="primary">ANK2</name>
    <name evidence="5" type="ORF">SNAT2548_LOCUS346</name>
</gene>
<comment type="caution">
    <text evidence="5">The sequence shown here is derived from an EMBL/GenBank/DDBJ whole genome shotgun (WGS) entry which is preliminary data.</text>
</comment>